<organism evidence="2 3">
    <name type="scientific">Batillaria attramentaria</name>
    <dbReference type="NCBI Taxonomy" id="370345"/>
    <lineage>
        <taxon>Eukaryota</taxon>
        <taxon>Metazoa</taxon>
        <taxon>Spiralia</taxon>
        <taxon>Lophotrochozoa</taxon>
        <taxon>Mollusca</taxon>
        <taxon>Gastropoda</taxon>
        <taxon>Caenogastropoda</taxon>
        <taxon>Sorbeoconcha</taxon>
        <taxon>Cerithioidea</taxon>
        <taxon>Batillariidae</taxon>
        <taxon>Batillaria</taxon>
    </lineage>
</organism>
<feature type="region of interest" description="Disordered" evidence="1">
    <location>
        <begin position="1"/>
        <end position="25"/>
    </location>
</feature>
<dbReference type="Proteomes" id="UP001519460">
    <property type="component" value="Unassembled WGS sequence"/>
</dbReference>
<feature type="non-terminal residue" evidence="2">
    <location>
        <position position="1"/>
    </location>
</feature>
<evidence type="ECO:0000313" key="3">
    <source>
        <dbReference type="Proteomes" id="UP001519460"/>
    </source>
</evidence>
<name>A0ABD0KCW4_9CAEN</name>
<reference evidence="2 3" key="1">
    <citation type="journal article" date="2023" name="Sci. Data">
        <title>Genome assembly of the Korean intertidal mud-creeper Batillaria attramentaria.</title>
        <authorList>
            <person name="Patra A.K."/>
            <person name="Ho P.T."/>
            <person name="Jun S."/>
            <person name="Lee S.J."/>
            <person name="Kim Y."/>
            <person name="Won Y.J."/>
        </authorList>
    </citation>
    <scope>NUCLEOTIDE SEQUENCE [LARGE SCALE GENOMIC DNA]</scope>
    <source>
        <strain evidence="2">Wonlab-2016</strain>
    </source>
</reference>
<accession>A0ABD0KCW4</accession>
<evidence type="ECO:0000256" key="1">
    <source>
        <dbReference type="SAM" id="MobiDB-lite"/>
    </source>
</evidence>
<dbReference type="AlphaFoldDB" id="A0ABD0KCW4"/>
<dbReference type="EMBL" id="JACVVK020000202">
    <property type="protein sequence ID" value="KAK7484934.1"/>
    <property type="molecule type" value="Genomic_DNA"/>
</dbReference>
<comment type="caution">
    <text evidence="2">The sequence shown here is derived from an EMBL/GenBank/DDBJ whole genome shotgun (WGS) entry which is preliminary data.</text>
</comment>
<evidence type="ECO:0000313" key="2">
    <source>
        <dbReference type="EMBL" id="KAK7484934.1"/>
    </source>
</evidence>
<sequence>VHSQGTIKLNSSQSPRKKFITPSLESHEQRQFTDRSVNTKVIRELCKLFSCTKYGVIAIGTNRVPNYRLLFCESPYHLMPESLISKHNLKQRGVHV</sequence>
<keyword evidence="3" id="KW-1185">Reference proteome</keyword>
<gene>
    <name evidence="2" type="ORF">BaRGS_00023854</name>
</gene>
<feature type="compositionally biased region" description="Polar residues" evidence="1">
    <location>
        <begin position="1"/>
        <end position="14"/>
    </location>
</feature>
<protein>
    <submittedName>
        <fullName evidence="2">Uncharacterized protein</fullName>
    </submittedName>
</protein>
<proteinExistence type="predicted"/>